<dbReference type="Proteomes" id="UP000430466">
    <property type="component" value="Unassembled WGS sequence"/>
</dbReference>
<feature type="domain" description="Transposase IS200-like" evidence="1">
    <location>
        <begin position="11"/>
        <end position="42"/>
    </location>
</feature>
<dbReference type="GO" id="GO:0003677">
    <property type="term" value="F:DNA binding"/>
    <property type="evidence" value="ECO:0007669"/>
    <property type="project" value="InterPro"/>
</dbReference>
<protein>
    <submittedName>
        <fullName evidence="2">IS200/IS605 family transposase</fullName>
    </submittedName>
</protein>
<evidence type="ECO:0000313" key="3">
    <source>
        <dbReference type="Proteomes" id="UP000430466"/>
    </source>
</evidence>
<comment type="caution">
    <text evidence="2">The sequence shown here is derived from an EMBL/GenBank/DDBJ whole genome shotgun (WGS) entry which is preliminary data.</text>
</comment>
<organism evidence="2 3">
    <name type="scientific">Lactobacillus helveticus</name>
    <name type="common">Lactobacillus suntoryeus</name>
    <dbReference type="NCBI Taxonomy" id="1587"/>
    <lineage>
        <taxon>Bacteria</taxon>
        <taxon>Bacillati</taxon>
        <taxon>Bacillota</taxon>
        <taxon>Bacilli</taxon>
        <taxon>Lactobacillales</taxon>
        <taxon>Lactobacillaceae</taxon>
        <taxon>Lactobacillus</taxon>
    </lineage>
</organism>
<evidence type="ECO:0000313" key="2">
    <source>
        <dbReference type="EMBL" id="MPW13532.1"/>
    </source>
</evidence>
<dbReference type="InterPro" id="IPR036515">
    <property type="entry name" value="Transposase_17_sf"/>
</dbReference>
<evidence type="ECO:0000259" key="1">
    <source>
        <dbReference type="Pfam" id="PF01797"/>
    </source>
</evidence>
<dbReference type="EMBL" id="WHOE01000002">
    <property type="protein sequence ID" value="MPW13532.1"/>
    <property type="molecule type" value="Genomic_DNA"/>
</dbReference>
<reference evidence="2 3" key="1">
    <citation type="submission" date="2019-10" db="EMBL/GenBank/DDBJ databases">
        <title>Draft genome sequences of Lactobacillus strains.</title>
        <authorList>
            <person name="Cho G.-S."/>
            <person name="Fagbemigun O."/>
            <person name="Brinks E."/>
            <person name="Franz C.M.A.P."/>
        </authorList>
    </citation>
    <scope>NUCLEOTIDE SEQUENCE [LARGE SCALE GENOMIC DNA]</scope>
    <source>
        <strain evidence="2 3">313</strain>
    </source>
</reference>
<dbReference type="InterPro" id="IPR002686">
    <property type="entry name" value="Transposase_17"/>
</dbReference>
<dbReference type="SUPFAM" id="SSF143422">
    <property type="entry name" value="Transposase IS200-like"/>
    <property type="match status" value="1"/>
</dbReference>
<dbReference type="Pfam" id="PF01797">
    <property type="entry name" value="Y1_Tnp"/>
    <property type="match status" value="1"/>
</dbReference>
<dbReference type="GO" id="GO:0004803">
    <property type="term" value="F:transposase activity"/>
    <property type="evidence" value="ECO:0007669"/>
    <property type="project" value="InterPro"/>
</dbReference>
<feature type="non-terminal residue" evidence="2">
    <location>
        <position position="43"/>
    </location>
</feature>
<dbReference type="AlphaFoldDB" id="A0A6A7JZ26"/>
<name>A0A6A7JZ26_LACHE</name>
<dbReference type="GO" id="GO:0006313">
    <property type="term" value="P:DNA transposition"/>
    <property type="evidence" value="ECO:0007669"/>
    <property type="project" value="InterPro"/>
</dbReference>
<sequence length="43" mass="5182">MVKEYHTSSSVSVLIYHLVWVTKYRNQALTSEIREMLDQKIRK</sequence>
<accession>A0A6A7JZ26</accession>
<proteinExistence type="predicted"/>
<gene>
    <name evidence="2" type="ORF">GDZ32_00160</name>
</gene>
<dbReference type="Gene3D" id="3.30.70.1290">
    <property type="entry name" value="Transposase IS200-like"/>
    <property type="match status" value="1"/>
</dbReference>